<keyword evidence="3" id="KW-0326">Glycosidase</keyword>
<dbReference type="InterPro" id="IPR023346">
    <property type="entry name" value="Lysozyme-like_dom_sf"/>
</dbReference>
<dbReference type="GO" id="GO:0009253">
    <property type="term" value="P:peptidoglycan catabolic process"/>
    <property type="evidence" value="ECO:0007669"/>
    <property type="project" value="InterPro"/>
</dbReference>
<dbReference type="InterPro" id="IPR023347">
    <property type="entry name" value="Lysozyme_dom_sf"/>
</dbReference>
<evidence type="ECO:0000256" key="1">
    <source>
        <dbReference type="ARBA" id="ARBA00022529"/>
    </source>
</evidence>
<dbReference type="InterPro" id="IPR002196">
    <property type="entry name" value="Glyco_hydro_24"/>
</dbReference>
<dbReference type="Gene3D" id="1.10.530.40">
    <property type="match status" value="1"/>
</dbReference>
<evidence type="ECO:0000313" key="6">
    <source>
        <dbReference type="Proteomes" id="UP000541535"/>
    </source>
</evidence>
<dbReference type="SUPFAM" id="SSF53955">
    <property type="entry name" value="Lysozyme-like"/>
    <property type="match status" value="1"/>
</dbReference>
<evidence type="ECO:0000256" key="4">
    <source>
        <dbReference type="SAM" id="MobiDB-lite"/>
    </source>
</evidence>
<protein>
    <recommendedName>
        <fullName evidence="3">Lysozyme</fullName>
        <ecNumber evidence="3">3.2.1.17</ecNumber>
    </recommendedName>
</protein>
<evidence type="ECO:0000313" key="5">
    <source>
        <dbReference type="EMBL" id="MBB3122003.1"/>
    </source>
</evidence>
<dbReference type="EC" id="3.2.1.17" evidence="3"/>
<dbReference type="Pfam" id="PF00959">
    <property type="entry name" value="Phage_lysozyme"/>
    <property type="match status" value="1"/>
</dbReference>
<keyword evidence="2 3" id="KW-0081">Bacteriolytic enzyme</keyword>
<gene>
    <name evidence="5" type="ORF">FHS03_005099</name>
</gene>
<evidence type="ECO:0000256" key="3">
    <source>
        <dbReference type="RuleBase" id="RU003788"/>
    </source>
</evidence>
<keyword evidence="6" id="KW-1185">Reference proteome</keyword>
<dbReference type="AlphaFoldDB" id="A0A7W5FX87"/>
<dbReference type="Proteomes" id="UP000541535">
    <property type="component" value="Unassembled WGS sequence"/>
</dbReference>
<comment type="similarity">
    <text evidence="3">Belongs to the glycosyl hydrolase 24 family.</text>
</comment>
<dbReference type="GO" id="GO:0016998">
    <property type="term" value="P:cell wall macromolecule catabolic process"/>
    <property type="evidence" value="ECO:0007669"/>
    <property type="project" value="InterPro"/>
</dbReference>
<dbReference type="PANTHER" id="PTHR38107:SF4">
    <property type="entry name" value="LYSOZYME"/>
    <property type="match status" value="1"/>
</dbReference>
<dbReference type="GO" id="GO:0003796">
    <property type="term" value="F:lysozyme activity"/>
    <property type="evidence" value="ECO:0007669"/>
    <property type="project" value="UniProtKB-EC"/>
</dbReference>
<proteinExistence type="inferred from homology"/>
<comment type="catalytic activity">
    <reaction evidence="3">
        <text>Hydrolysis of (1-&gt;4)-beta-linkages between N-acetylmuramic acid and N-acetyl-D-glucosamine residues in a peptidoglycan and between N-acetyl-D-glucosamine residues in chitodextrins.</text>
        <dbReference type="EC" id="3.2.1.17"/>
    </reaction>
</comment>
<dbReference type="RefSeq" id="WP_183443679.1">
    <property type="nucleotide sequence ID" value="NZ_JACHXD010000023.1"/>
</dbReference>
<dbReference type="GO" id="GO:0031640">
    <property type="term" value="P:killing of cells of another organism"/>
    <property type="evidence" value="ECO:0007669"/>
    <property type="project" value="UniProtKB-KW"/>
</dbReference>
<organism evidence="5 6">
    <name type="scientific">Pseudoduganella violacea</name>
    <dbReference type="NCBI Taxonomy" id="1715466"/>
    <lineage>
        <taxon>Bacteria</taxon>
        <taxon>Pseudomonadati</taxon>
        <taxon>Pseudomonadota</taxon>
        <taxon>Betaproteobacteria</taxon>
        <taxon>Burkholderiales</taxon>
        <taxon>Oxalobacteraceae</taxon>
        <taxon>Telluria group</taxon>
        <taxon>Pseudoduganella</taxon>
    </lineage>
</organism>
<dbReference type="EMBL" id="JACHXD010000023">
    <property type="protein sequence ID" value="MBB3122003.1"/>
    <property type="molecule type" value="Genomic_DNA"/>
</dbReference>
<comment type="caution">
    <text evidence="5">The sequence shown here is derived from an EMBL/GenBank/DDBJ whole genome shotgun (WGS) entry which is preliminary data.</text>
</comment>
<dbReference type="PANTHER" id="PTHR38107">
    <property type="match status" value="1"/>
</dbReference>
<keyword evidence="3" id="KW-0378">Hydrolase</keyword>
<accession>A0A7W5FX87</accession>
<sequence length="164" mass="17959">MATAPSPVNPNTSLSMSAAARRRLRSRERVRGYYNDMGGNRGNCTYGIGILVHRGPCTAAELRRPLTTAQVEISFAAALREAERAVKRKVTRQALTQEQFDALVSYTFNTGANGAASTLALVDHGRLQEAADNMSRNIRTNVGGQRVVARGLIQRRQEESAPFR</sequence>
<name>A0A7W5FX87_9BURK</name>
<evidence type="ECO:0000256" key="2">
    <source>
        <dbReference type="ARBA" id="ARBA00022638"/>
    </source>
</evidence>
<feature type="region of interest" description="Disordered" evidence="4">
    <location>
        <begin position="1"/>
        <end position="21"/>
    </location>
</feature>
<dbReference type="GO" id="GO:0042742">
    <property type="term" value="P:defense response to bacterium"/>
    <property type="evidence" value="ECO:0007669"/>
    <property type="project" value="UniProtKB-KW"/>
</dbReference>
<dbReference type="InterPro" id="IPR051018">
    <property type="entry name" value="Bacteriophage_GH24"/>
</dbReference>
<reference evidence="5 6" key="1">
    <citation type="submission" date="2020-08" db="EMBL/GenBank/DDBJ databases">
        <title>Genomic Encyclopedia of Type Strains, Phase III (KMG-III): the genomes of soil and plant-associated and newly described type strains.</title>
        <authorList>
            <person name="Whitman W."/>
        </authorList>
    </citation>
    <scope>NUCLEOTIDE SEQUENCE [LARGE SCALE GENOMIC DNA]</scope>
    <source>
        <strain evidence="5 6">CECT 8897</strain>
    </source>
</reference>
<keyword evidence="1 3" id="KW-0929">Antimicrobial</keyword>